<comment type="caution">
    <text evidence="1">The sequence shown here is derived from an EMBL/GenBank/DDBJ whole genome shotgun (WGS) entry which is preliminary data.</text>
</comment>
<accession>A0AAE0FDK2</accession>
<reference evidence="1 2" key="1">
    <citation type="journal article" date="2015" name="Genome Biol. Evol.">
        <title>Comparative Genomics of a Bacterivorous Green Alga Reveals Evolutionary Causalities and Consequences of Phago-Mixotrophic Mode of Nutrition.</title>
        <authorList>
            <person name="Burns J.A."/>
            <person name="Paasch A."/>
            <person name="Narechania A."/>
            <person name="Kim E."/>
        </authorList>
    </citation>
    <scope>NUCLEOTIDE SEQUENCE [LARGE SCALE GENOMIC DNA]</scope>
    <source>
        <strain evidence="1 2">PLY_AMNH</strain>
    </source>
</reference>
<dbReference type="EMBL" id="LGRX02020276">
    <property type="protein sequence ID" value="KAK3257654.1"/>
    <property type="molecule type" value="Genomic_DNA"/>
</dbReference>
<dbReference type="InterPro" id="IPR016088">
    <property type="entry name" value="Chalcone_isomerase_3-sand"/>
</dbReference>
<dbReference type="InterPro" id="IPR036298">
    <property type="entry name" value="Chalcone_isomerase_sf"/>
</dbReference>
<protein>
    <recommendedName>
        <fullName evidence="3">Chalcone-flavonone isomerase family protein</fullName>
    </recommendedName>
</protein>
<dbReference type="PANTHER" id="PTHR47698">
    <property type="entry name" value="FATTY-ACID-BINDING PROTEIN 3, CHLOROPLASTIC"/>
    <property type="match status" value="1"/>
</dbReference>
<feature type="non-terminal residue" evidence="1">
    <location>
        <position position="121"/>
    </location>
</feature>
<dbReference type="SUPFAM" id="SSF54626">
    <property type="entry name" value="Chalcone isomerase"/>
    <property type="match status" value="1"/>
</dbReference>
<sequence length="121" mass="13264">MFSRQCIHVEAGSVHYQGFKSAMGKKYKGMAPAKLCDNASFFDDIMQATHVEKTIRLVFARDVKGPAIRDALSKALQPKLKNTAELASFENYFDGLSLKKGSHLSFSASQGGLTTFVGDKK</sequence>
<dbReference type="GO" id="GO:0016872">
    <property type="term" value="F:intramolecular lyase activity"/>
    <property type="evidence" value="ECO:0007669"/>
    <property type="project" value="InterPro"/>
</dbReference>
<dbReference type="AlphaFoldDB" id="A0AAE0FDK2"/>
<proteinExistence type="predicted"/>
<dbReference type="Gene3D" id="3.50.70.10">
    <property type="match status" value="1"/>
</dbReference>
<name>A0AAE0FDK2_9CHLO</name>
<evidence type="ECO:0000313" key="1">
    <source>
        <dbReference type="EMBL" id="KAK3257654.1"/>
    </source>
</evidence>
<keyword evidence="2" id="KW-1185">Reference proteome</keyword>
<evidence type="ECO:0008006" key="3">
    <source>
        <dbReference type="Google" id="ProtNLM"/>
    </source>
</evidence>
<evidence type="ECO:0000313" key="2">
    <source>
        <dbReference type="Proteomes" id="UP001190700"/>
    </source>
</evidence>
<dbReference type="Proteomes" id="UP001190700">
    <property type="component" value="Unassembled WGS sequence"/>
</dbReference>
<gene>
    <name evidence="1" type="ORF">CYMTET_33271</name>
</gene>
<organism evidence="1 2">
    <name type="scientific">Cymbomonas tetramitiformis</name>
    <dbReference type="NCBI Taxonomy" id="36881"/>
    <lineage>
        <taxon>Eukaryota</taxon>
        <taxon>Viridiplantae</taxon>
        <taxon>Chlorophyta</taxon>
        <taxon>Pyramimonadophyceae</taxon>
        <taxon>Pyramimonadales</taxon>
        <taxon>Pyramimonadaceae</taxon>
        <taxon>Cymbomonas</taxon>
    </lineage>
</organism>
<dbReference type="PANTHER" id="PTHR47698:SF2">
    <property type="entry name" value="FATTY-ACID-BINDING PROTEIN 3, CHLOROPLASTIC"/>
    <property type="match status" value="1"/>
</dbReference>